<comment type="caution">
    <text evidence="1">The sequence shown here is derived from an EMBL/GenBank/DDBJ whole genome shotgun (WGS) entry which is preliminary data.</text>
</comment>
<gene>
    <name evidence="1" type="ORF">M5D96_012010</name>
</gene>
<dbReference type="Proteomes" id="UP001059596">
    <property type="component" value="Unassembled WGS sequence"/>
</dbReference>
<protein>
    <submittedName>
        <fullName evidence="1">Uncharacterized protein</fullName>
    </submittedName>
</protein>
<evidence type="ECO:0000313" key="2">
    <source>
        <dbReference type="Proteomes" id="UP001059596"/>
    </source>
</evidence>
<name>A0A9P9YDU8_9MUSC</name>
<evidence type="ECO:0000313" key="1">
    <source>
        <dbReference type="EMBL" id="KAI8035199.1"/>
    </source>
</evidence>
<reference evidence="1" key="1">
    <citation type="journal article" date="2023" name="Genome Biol. Evol.">
        <title>Long-read-based Genome Assembly of Drosophila gunungcola Reveals Fewer Chemosensory Genes in Flower-breeding Species.</title>
        <authorList>
            <person name="Negi A."/>
            <person name="Liao B.Y."/>
            <person name="Yeh S.D."/>
        </authorList>
    </citation>
    <scope>NUCLEOTIDE SEQUENCE</scope>
    <source>
        <strain evidence="1">Sukarami</strain>
    </source>
</reference>
<sequence length="51" mass="5562">MTNTMMIMMMIMMMTTEKEPDAPVPPEPLPALIKKLPGKNVLAICLAAMAT</sequence>
<organism evidence="1 2">
    <name type="scientific">Drosophila gunungcola</name>
    <name type="common">fruit fly</name>
    <dbReference type="NCBI Taxonomy" id="103775"/>
    <lineage>
        <taxon>Eukaryota</taxon>
        <taxon>Metazoa</taxon>
        <taxon>Ecdysozoa</taxon>
        <taxon>Arthropoda</taxon>
        <taxon>Hexapoda</taxon>
        <taxon>Insecta</taxon>
        <taxon>Pterygota</taxon>
        <taxon>Neoptera</taxon>
        <taxon>Endopterygota</taxon>
        <taxon>Diptera</taxon>
        <taxon>Brachycera</taxon>
        <taxon>Muscomorpha</taxon>
        <taxon>Ephydroidea</taxon>
        <taxon>Drosophilidae</taxon>
        <taxon>Drosophila</taxon>
        <taxon>Sophophora</taxon>
    </lineage>
</organism>
<proteinExistence type="predicted"/>
<accession>A0A9P9YDU8</accession>
<keyword evidence="2" id="KW-1185">Reference proteome</keyword>
<dbReference type="EMBL" id="JAMKOV010000044">
    <property type="protein sequence ID" value="KAI8035199.1"/>
    <property type="molecule type" value="Genomic_DNA"/>
</dbReference>
<dbReference type="AlphaFoldDB" id="A0A9P9YDU8"/>